<proteinExistence type="predicted"/>
<dbReference type="AlphaFoldDB" id="A0A3P7K2Q7"/>
<protein>
    <submittedName>
        <fullName evidence="2">Uncharacterized protein</fullName>
    </submittedName>
</protein>
<evidence type="ECO:0000256" key="1">
    <source>
        <dbReference type="SAM" id="MobiDB-lite"/>
    </source>
</evidence>
<dbReference type="EMBL" id="UYYB01000780">
    <property type="protein sequence ID" value="VDM65465.1"/>
    <property type="molecule type" value="Genomic_DNA"/>
</dbReference>
<reference evidence="2 3" key="1">
    <citation type="submission" date="2018-11" db="EMBL/GenBank/DDBJ databases">
        <authorList>
            <consortium name="Pathogen Informatics"/>
        </authorList>
    </citation>
    <scope>NUCLEOTIDE SEQUENCE [LARGE SCALE GENOMIC DNA]</scope>
</reference>
<sequence>MQTGKMLVLSATSANTAKSNVKTAAETAKKSAKAIKTPTKQFSCSGDASAKKSAQPKETAKLGEPVEIEKVKDPKLASQKKNPKQITKEDSKKSIMSNAAEESKFETPTAAEGKAKADAVEAPKPKIHSRQSSSAKLLPKSVNAKAEEKQQPASKAVKHEEAVTENPTQAEKANPTKLGLKPSSQKPALKATSKTAKPISEDHKQMKMY</sequence>
<evidence type="ECO:0000313" key="2">
    <source>
        <dbReference type="EMBL" id="VDM65465.1"/>
    </source>
</evidence>
<name>A0A3P7K2Q7_STRVU</name>
<feature type="compositionally biased region" description="Basic and acidic residues" evidence="1">
    <location>
        <begin position="199"/>
        <end position="209"/>
    </location>
</feature>
<dbReference type="Proteomes" id="UP000270094">
    <property type="component" value="Unassembled WGS sequence"/>
</dbReference>
<feature type="region of interest" description="Disordered" evidence="1">
    <location>
        <begin position="30"/>
        <end position="209"/>
    </location>
</feature>
<organism evidence="2 3">
    <name type="scientific">Strongylus vulgaris</name>
    <name type="common">Blood worm</name>
    <dbReference type="NCBI Taxonomy" id="40348"/>
    <lineage>
        <taxon>Eukaryota</taxon>
        <taxon>Metazoa</taxon>
        <taxon>Ecdysozoa</taxon>
        <taxon>Nematoda</taxon>
        <taxon>Chromadorea</taxon>
        <taxon>Rhabditida</taxon>
        <taxon>Rhabditina</taxon>
        <taxon>Rhabditomorpha</taxon>
        <taxon>Strongyloidea</taxon>
        <taxon>Strongylidae</taxon>
        <taxon>Strongylus</taxon>
    </lineage>
</organism>
<evidence type="ECO:0000313" key="3">
    <source>
        <dbReference type="Proteomes" id="UP000270094"/>
    </source>
</evidence>
<accession>A0A3P7K2Q7</accession>
<gene>
    <name evidence="2" type="ORF">SVUK_LOCUS463</name>
</gene>
<feature type="compositionally biased region" description="Basic and acidic residues" evidence="1">
    <location>
        <begin position="113"/>
        <end position="124"/>
    </location>
</feature>
<keyword evidence="3" id="KW-1185">Reference proteome</keyword>